<dbReference type="EMBL" id="AZIT01000002">
    <property type="protein sequence ID" value="ETZ17993.1"/>
    <property type="molecule type" value="Genomic_DNA"/>
</dbReference>
<evidence type="ECO:0000313" key="1">
    <source>
        <dbReference type="EMBL" id="ETZ17993.1"/>
    </source>
</evidence>
<dbReference type="Proteomes" id="UP000019148">
    <property type="component" value="Unassembled WGS sequence"/>
</dbReference>
<organism evidence="1 2">
    <name type="scientific">Borrelia duttonii CR2A</name>
    <dbReference type="NCBI Taxonomy" id="1432657"/>
    <lineage>
        <taxon>Bacteria</taxon>
        <taxon>Pseudomonadati</taxon>
        <taxon>Spirochaetota</taxon>
        <taxon>Spirochaetia</taxon>
        <taxon>Spirochaetales</taxon>
        <taxon>Borreliaceae</taxon>
        <taxon>Borrelia</taxon>
    </lineage>
</organism>
<reference evidence="1 2" key="1">
    <citation type="submission" date="2013-12" db="EMBL/GenBank/DDBJ databases">
        <title>Comparative genomics of relapsing fever spirochetes.</title>
        <authorList>
            <person name="Schwan T.G."/>
            <person name="Raffel S.J."/>
            <person name="Porcella S.F."/>
        </authorList>
    </citation>
    <scope>NUCLEOTIDE SEQUENCE [LARGE SCALE GENOMIC DNA]</scope>
    <source>
        <strain evidence="1 2">CR2A</strain>
    </source>
</reference>
<evidence type="ECO:0008006" key="3">
    <source>
        <dbReference type="Google" id="ProtNLM"/>
    </source>
</evidence>
<sequence length="60" mass="6876">MIILKKILVIGVGLALDFFAREFLFALTAFGNNYDKIYEHLKTFFEGSILESALKDSFKK</sequence>
<proteinExistence type="predicted"/>
<comment type="caution">
    <text evidence="1">The sequence shown here is derived from an EMBL/GenBank/DDBJ whole genome shotgun (WGS) entry which is preliminary data.</text>
</comment>
<dbReference type="AlphaFoldDB" id="W6THM9"/>
<protein>
    <recommendedName>
        <fullName evidence="3">Variable large protein</fullName>
    </recommendedName>
</protein>
<accession>W6THM9</accession>
<name>W6THM9_9SPIR</name>
<evidence type="ECO:0000313" key="2">
    <source>
        <dbReference type="Proteomes" id="UP000019148"/>
    </source>
</evidence>
<gene>
    <name evidence="1" type="ORF">BDCR2A_01188</name>
</gene>